<keyword evidence="3" id="KW-1185">Reference proteome</keyword>
<evidence type="ECO:0000256" key="1">
    <source>
        <dbReference type="SAM" id="MobiDB-lite"/>
    </source>
</evidence>
<reference evidence="4" key="1">
    <citation type="submission" date="2017-02" db="UniProtKB">
        <authorList>
            <consortium name="WormBaseParasite"/>
        </authorList>
    </citation>
    <scope>IDENTIFICATION</scope>
</reference>
<organism evidence="4">
    <name type="scientific">Haemonchus placei</name>
    <name type="common">Barber's pole worm</name>
    <dbReference type="NCBI Taxonomy" id="6290"/>
    <lineage>
        <taxon>Eukaryota</taxon>
        <taxon>Metazoa</taxon>
        <taxon>Ecdysozoa</taxon>
        <taxon>Nematoda</taxon>
        <taxon>Chromadorea</taxon>
        <taxon>Rhabditida</taxon>
        <taxon>Rhabditina</taxon>
        <taxon>Rhabditomorpha</taxon>
        <taxon>Strongyloidea</taxon>
        <taxon>Trichostrongylidae</taxon>
        <taxon>Haemonchus</taxon>
    </lineage>
</organism>
<proteinExistence type="predicted"/>
<evidence type="ECO:0000313" key="4">
    <source>
        <dbReference type="WBParaSite" id="HPLM_0000896001-mRNA-1"/>
    </source>
</evidence>
<protein>
    <submittedName>
        <fullName evidence="4">N-acetyltransferase domain-containing protein</fullName>
    </submittedName>
</protein>
<name>A0A0N4WEA5_HAEPC</name>
<reference evidence="2 3" key="2">
    <citation type="submission" date="2018-11" db="EMBL/GenBank/DDBJ databases">
        <authorList>
            <consortium name="Pathogen Informatics"/>
        </authorList>
    </citation>
    <scope>NUCLEOTIDE SEQUENCE [LARGE SCALE GENOMIC DNA]</scope>
    <source>
        <strain evidence="2 3">MHpl1</strain>
    </source>
</reference>
<dbReference type="Proteomes" id="UP000268014">
    <property type="component" value="Unassembled WGS sequence"/>
</dbReference>
<dbReference type="AlphaFoldDB" id="A0A0N4WEA5"/>
<dbReference type="EMBL" id="UZAF01016965">
    <property type="protein sequence ID" value="VDO36231.1"/>
    <property type="molecule type" value="Genomic_DNA"/>
</dbReference>
<evidence type="ECO:0000313" key="2">
    <source>
        <dbReference type="EMBL" id="VDO36231.1"/>
    </source>
</evidence>
<feature type="compositionally biased region" description="Polar residues" evidence="1">
    <location>
        <begin position="212"/>
        <end position="225"/>
    </location>
</feature>
<accession>A0A0N4WEA5</accession>
<sequence>MHGLVDVRANLIAEVVQELITLTCPQLHVQALRADSANKYGEGIRVAKAMAEKRLHMLTPSKPARSPLQISSIILGAVKLVRQDLSSTDTGYVYVGLRVDIVSIGTDPISHSDSSPVTLVRTSVYRDRKSVGLRGAIHLIRRLCRETIRKGINVDVILKENGPLYNRGLSAGVNVITNHNGPRPVRRKIVSIGMARNYKSSYLPRRYQLPTSNLATSQEGPTQNKRAAPGGDRGEFRISNYTAYGEGDAFDSDRTAGRPRRRRLTLTYTGVASHKCGHLGLLGYFLFYY</sequence>
<gene>
    <name evidence="2" type="ORF">HPLM_LOCUS8952</name>
</gene>
<evidence type="ECO:0000313" key="3">
    <source>
        <dbReference type="Proteomes" id="UP000268014"/>
    </source>
</evidence>
<dbReference type="WBParaSite" id="HPLM_0000896001-mRNA-1">
    <property type="protein sequence ID" value="HPLM_0000896001-mRNA-1"/>
    <property type="gene ID" value="HPLM_0000896001"/>
</dbReference>
<feature type="region of interest" description="Disordered" evidence="1">
    <location>
        <begin position="212"/>
        <end position="235"/>
    </location>
</feature>